<dbReference type="EMBL" id="AECU01000166">
    <property type="protein sequence ID" value="EFQ06476.1"/>
    <property type="molecule type" value="Genomic_DNA"/>
</dbReference>
<name>E2ZK30_9FIRM</name>
<evidence type="ECO:0000313" key="2">
    <source>
        <dbReference type="Proteomes" id="UP000006028"/>
    </source>
</evidence>
<comment type="caution">
    <text evidence="1">The sequence shown here is derived from an EMBL/GenBank/DDBJ whole genome shotgun (WGS) entry which is preliminary data.</text>
</comment>
<protein>
    <submittedName>
        <fullName evidence="1">Uncharacterized protein</fullName>
    </submittedName>
</protein>
<dbReference type="STRING" id="748224.HMPREF9436_02032"/>
<sequence>MAAPFPQRKGRCCFMSNYCSLFSQIFPVLFGSLSSFCALCPFTPCKKSTGVVQWRYRAVALHRWFDLV</sequence>
<dbReference type="AlphaFoldDB" id="E2ZK30"/>
<organism evidence="1 2">
    <name type="scientific">Faecalibacterium cf. prausnitzii KLE1255</name>
    <dbReference type="NCBI Taxonomy" id="748224"/>
    <lineage>
        <taxon>Bacteria</taxon>
        <taxon>Bacillati</taxon>
        <taxon>Bacillota</taxon>
        <taxon>Clostridia</taxon>
        <taxon>Eubacteriales</taxon>
        <taxon>Oscillospiraceae</taxon>
        <taxon>Faecalibacterium</taxon>
    </lineage>
</organism>
<dbReference type="HOGENOM" id="CLU_2787700_0_0_9"/>
<accession>E2ZK30</accession>
<dbReference type="BioCyc" id="FCF748224-HMP:GTSS-1138-MONOMER"/>
<reference evidence="1 2" key="1">
    <citation type="submission" date="2010-08" db="EMBL/GenBank/DDBJ databases">
        <authorList>
            <person name="Weinstock G."/>
            <person name="Sodergren E."/>
            <person name="Clifton S."/>
            <person name="Fulton L."/>
            <person name="Fulton B."/>
            <person name="Courtney L."/>
            <person name="Fronick C."/>
            <person name="Harrison M."/>
            <person name="Strong C."/>
            <person name="Farmer C."/>
            <person name="Delahaunty K."/>
            <person name="Markovic C."/>
            <person name="Hall O."/>
            <person name="Minx P."/>
            <person name="Tomlinson C."/>
            <person name="Mitreva M."/>
            <person name="Hou S."/>
            <person name="Chen J."/>
            <person name="Wollam A."/>
            <person name="Pepin K.H."/>
            <person name="Johnson M."/>
            <person name="Bhonagiri V."/>
            <person name="Zhang X."/>
            <person name="Suruliraj S."/>
            <person name="Warren W."/>
            <person name="Chinwalla A."/>
            <person name="Mardis E.R."/>
            <person name="Wilson R.K."/>
        </authorList>
    </citation>
    <scope>NUCLEOTIDE SEQUENCE [LARGE SCALE GENOMIC DNA]</scope>
    <source>
        <strain evidence="1 2">KLE1255</strain>
    </source>
</reference>
<proteinExistence type="predicted"/>
<evidence type="ECO:0000313" key="1">
    <source>
        <dbReference type="EMBL" id="EFQ06476.1"/>
    </source>
</evidence>
<gene>
    <name evidence="1" type="ORF">HMPREF9436_02032</name>
</gene>
<dbReference type="Proteomes" id="UP000006028">
    <property type="component" value="Unassembled WGS sequence"/>
</dbReference>